<organism evidence="2 3">
    <name type="scientific">Rhodosorus marinus</name>
    <dbReference type="NCBI Taxonomy" id="101924"/>
    <lineage>
        <taxon>Eukaryota</taxon>
        <taxon>Rhodophyta</taxon>
        <taxon>Stylonematophyceae</taxon>
        <taxon>Stylonematales</taxon>
        <taxon>Stylonemataceae</taxon>
        <taxon>Rhodosorus</taxon>
    </lineage>
</organism>
<name>A0AAV8UP86_9RHOD</name>
<dbReference type="AlphaFoldDB" id="A0AAV8UP86"/>
<accession>A0AAV8UP86</accession>
<dbReference type="Proteomes" id="UP001157974">
    <property type="component" value="Unassembled WGS sequence"/>
</dbReference>
<reference evidence="2 3" key="1">
    <citation type="journal article" date="2023" name="Nat. Commun.">
        <title>Origin of minicircular mitochondrial genomes in red algae.</title>
        <authorList>
            <person name="Lee Y."/>
            <person name="Cho C.H."/>
            <person name="Lee Y.M."/>
            <person name="Park S.I."/>
            <person name="Yang J.H."/>
            <person name="West J.A."/>
            <person name="Bhattacharya D."/>
            <person name="Yoon H.S."/>
        </authorList>
    </citation>
    <scope>NUCLEOTIDE SEQUENCE [LARGE SCALE GENOMIC DNA]</scope>
    <source>
        <strain evidence="2 3">CCMP1338</strain>
        <tissue evidence="2">Whole cell</tissue>
    </source>
</reference>
<comment type="caution">
    <text evidence="2">The sequence shown here is derived from an EMBL/GenBank/DDBJ whole genome shotgun (WGS) entry which is preliminary data.</text>
</comment>
<evidence type="ECO:0000313" key="2">
    <source>
        <dbReference type="EMBL" id="KAJ8903122.1"/>
    </source>
</evidence>
<keyword evidence="3" id="KW-1185">Reference proteome</keyword>
<feature type="signal peptide" evidence="1">
    <location>
        <begin position="1"/>
        <end position="21"/>
    </location>
</feature>
<dbReference type="EMBL" id="JAMWBK010000008">
    <property type="protein sequence ID" value="KAJ8903122.1"/>
    <property type="molecule type" value="Genomic_DNA"/>
</dbReference>
<protein>
    <submittedName>
        <fullName evidence="2">Uncharacterized protein</fullName>
    </submittedName>
</protein>
<feature type="chain" id="PRO_5043474064" evidence="1">
    <location>
        <begin position="22"/>
        <end position="686"/>
    </location>
</feature>
<evidence type="ECO:0000256" key="1">
    <source>
        <dbReference type="SAM" id="SignalP"/>
    </source>
</evidence>
<sequence>MMWRGALVAVWMLGLMGMCSGIPVVDPTLKFAERQTCPLQGIFPATVETTLGCTTLDELQNKLVETVNRVEFNTGTQVVDDLVDAVMKEAVVNLIDPANTSAGISEDLLGSPMCLGDFDGIEISDEVHLVDSGCDVLPLGEEENWTMMAFNLPAISSICPNLPKTERMSMCFAFSLDCNDLPSVSIALNNNLISCLLGSKAALAATGGVSGVLAVGAQAFLDSVSAGVSLSNTFTADREVYTGRNGVETLALKGIYHDRLEMAISPDIFKLPEIISIGGLLERVVSAEGSEQSFTNRIAVFQPGNDDIGQDILNSAKGLNLSVFMRGQIEYAIELEEITKNVLPDIPTQELSEFSAFATSFEQTTELGTRMLPGFYLGANASNPALQVIKELGPAILDALEAPLSFMSIVPGLNLDSEVTELLDNIDELDTDALEFGLALSTEEVQIMFAAALTSAVNLKIECVYDYSRDKFSCKVHAGSVITFLSAAVEIIAGRAAWIMRETSDFFESAGEVVAASVVDGAGSAIAFSNKTVQSTAAFLETVFDELSSELQSWVTSGVVLCGTEIVEDALQCGSEIVTDGLECGFELVTSAAECGTEFVTSAVQCGTEVVTSGAQCGFDTITSASICGVETIVGCVISLFRDCKKAKTCDVPRTCSVPKSCNVPKTCNIEKTCEIPNSCEVPVAC</sequence>
<evidence type="ECO:0000313" key="3">
    <source>
        <dbReference type="Proteomes" id="UP001157974"/>
    </source>
</evidence>
<keyword evidence="1" id="KW-0732">Signal</keyword>
<proteinExistence type="predicted"/>
<gene>
    <name evidence="2" type="ORF">NDN08_006437</name>
</gene>